<dbReference type="KEGG" id="daq:DAQ1742_04288"/>
<accession>A0A375AG18</accession>
<name>A0A375AG18_9GAMM</name>
<reference evidence="1 2" key="1">
    <citation type="submission" date="2016-09" db="EMBL/GenBank/DDBJ databases">
        <authorList>
            <person name="Reverchon S."/>
            <person name="Nasser W."/>
            <person name="Leonard S."/>
            <person name="Brochier C."/>
            <person name="Duprey A."/>
        </authorList>
    </citation>
    <scope>NUCLEOTIDE SEQUENCE [LARGE SCALE GENOMIC DNA]</scope>
    <source>
        <strain evidence="1 2">174/2</strain>
    </source>
</reference>
<dbReference type="Proteomes" id="UP000294820">
    <property type="component" value="Chromosome 1"/>
</dbReference>
<dbReference type="AlphaFoldDB" id="A0A375AG18"/>
<protein>
    <submittedName>
        <fullName evidence="1">Uncharacterized protein</fullName>
    </submittedName>
</protein>
<gene>
    <name evidence="1" type="ORF">DAQ1742_04288</name>
</gene>
<evidence type="ECO:0000313" key="1">
    <source>
        <dbReference type="EMBL" id="SLM65038.1"/>
    </source>
</evidence>
<dbReference type="EMBL" id="LT615367">
    <property type="protein sequence ID" value="SLM65038.1"/>
    <property type="molecule type" value="Genomic_DNA"/>
</dbReference>
<organism evidence="1 2">
    <name type="scientific">Dickeya aquatica</name>
    <dbReference type="NCBI Taxonomy" id="1401087"/>
    <lineage>
        <taxon>Bacteria</taxon>
        <taxon>Pseudomonadati</taxon>
        <taxon>Pseudomonadota</taxon>
        <taxon>Gammaproteobacteria</taxon>
        <taxon>Enterobacterales</taxon>
        <taxon>Pectobacteriaceae</taxon>
        <taxon>Dickeya</taxon>
    </lineage>
</organism>
<keyword evidence="2" id="KW-1185">Reference proteome</keyword>
<proteinExistence type="predicted"/>
<sequence length="40" mass="4732">MSEEGMWRIRFFLLILKTGTAMSYLEFYSCSMSKHQHLSA</sequence>
<evidence type="ECO:0000313" key="2">
    <source>
        <dbReference type="Proteomes" id="UP000294820"/>
    </source>
</evidence>